<dbReference type="EMBL" id="MU152579">
    <property type="protein sequence ID" value="KAF9440380.1"/>
    <property type="molecule type" value="Genomic_DNA"/>
</dbReference>
<organism evidence="1 2">
    <name type="scientific">Macrolepiota fuliginosa MF-IS2</name>
    <dbReference type="NCBI Taxonomy" id="1400762"/>
    <lineage>
        <taxon>Eukaryota</taxon>
        <taxon>Fungi</taxon>
        <taxon>Dikarya</taxon>
        <taxon>Basidiomycota</taxon>
        <taxon>Agaricomycotina</taxon>
        <taxon>Agaricomycetes</taxon>
        <taxon>Agaricomycetidae</taxon>
        <taxon>Agaricales</taxon>
        <taxon>Agaricineae</taxon>
        <taxon>Agaricaceae</taxon>
        <taxon>Macrolepiota</taxon>
    </lineage>
</organism>
<feature type="non-terminal residue" evidence="1">
    <location>
        <position position="1"/>
    </location>
</feature>
<feature type="non-terminal residue" evidence="1">
    <location>
        <position position="58"/>
    </location>
</feature>
<dbReference type="Proteomes" id="UP000807342">
    <property type="component" value="Unassembled WGS sequence"/>
</dbReference>
<keyword evidence="2" id="KW-1185">Reference proteome</keyword>
<evidence type="ECO:0000313" key="2">
    <source>
        <dbReference type="Proteomes" id="UP000807342"/>
    </source>
</evidence>
<dbReference type="AlphaFoldDB" id="A0A9P6BWF2"/>
<reference evidence="1" key="1">
    <citation type="submission" date="2020-11" db="EMBL/GenBank/DDBJ databases">
        <authorList>
            <consortium name="DOE Joint Genome Institute"/>
            <person name="Ahrendt S."/>
            <person name="Riley R."/>
            <person name="Andreopoulos W."/>
            <person name="Labutti K."/>
            <person name="Pangilinan J."/>
            <person name="Ruiz-Duenas F.J."/>
            <person name="Barrasa J.M."/>
            <person name="Sanchez-Garcia M."/>
            <person name="Camarero S."/>
            <person name="Miyauchi S."/>
            <person name="Serrano A."/>
            <person name="Linde D."/>
            <person name="Babiker R."/>
            <person name="Drula E."/>
            <person name="Ayuso-Fernandez I."/>
            <person name="Pacheco R."/>
            <person name="Padilla G."/>
            <person name="Ferreira P."/>
            <person name="Barriuso J."/>
            <person name="Kellner H."/>
            <person name="Castanera R."/>
            <person name="Alfaro M."/>
            <person name="Ramirez L."/>
            <person name="Pisabarro A.G."/>
            <person name="Kuo A."/>
            <person name="Tritt A."/>
            <person name="Lipzen A."/>
            <person name="He G."/>
            <person name="Yan M."/>
            <person name="Ng V."/>
            <person name="Cullen D."/>
            <person name="Martin F."/>
            <person name="Rosso M.-N."/>
            <person name="Henrissat B."/>
            <person name="Hibbett D."/>
            <person name="Martinez A.T."/>
            <person name="Grigoriev I.V."/>
        </authorList>
    </citation>
    <scope>NUCLEOTIDE SEQUENCE</scope>
    <source>
        <strain evidence="1">MF-IS2</strain>
    </source>
</reference>
<dbReference type="OrthoDB" id="2369050at2759"/>
<gene>
    <name evidence="1" type="ORF">P691DRAFT_609514</name>
</gene>
<evidence type="ECO:0000313" key="1">
    <source>
        <dbReference type="EMBL" id="KAF9440380.1"/>
    </source>
</evidence>
<sequence>VTVTDQVSKITHQFDHKDVAAWITPNCVDLKSKSFLVFMLELHKKFLPQDWDIPLAHE</sequence>
<accession>A0A9P6BWF2</accession>
<protein>
    <submittedName>
        <fullName evidence="1">Uncharacterized protein</fullName>
    </submittedName>
</protein>
<name>A0A9P6BWF2_9AGAR</name>
<proteinExistence type="predicted"/>
<comment type="caution">
    <text evidence="1">The sequence shown here is derived from an EMBL/GenBank/DDBJ whole genome shotgun (WGS) entry which is preliminary data.</text>
</comment>